<dbReference type="EMBL" id="QAOT01000003">
    <property type="protein sequence ID" value="PTR19976.1"/>
    <property type="molecule type" value="Genomic_DNA"/>
</dbReference>
<reference evidence="2 3" key="1">
    <citation type="submission" date="2018-04" db="EMBL/GenBank/DDBJ databases">
        <title>Genomic Encyclopedia of Type Strains, Phase III (KMG-III): the genomes of soil and plant-associated and newly described type strains.</title>
        <authorList>
            <person name="Whitman W."/>
        </authorList>
    </citation>
    <scope>NUCLEOTIDE SEQUENCE [LARGE SCALE GENOMIC DNA]</scope>
    <source>
        <strain evidence="2 3">KA25</strain>
    </source>
</reference>
<sequence length="51" mass="5176">MTKLTLATLALIAAPALALADCPMKHQTTVSICGDGQVYDPVAKACTTVTG</sequence>
<evidence type="ECO:0000256" key="1">
    <source>
        <dbReference type="SAM" id="SignalP"/>
    </source>
</evidence>
<proteinExistence type="predicted"/>
<comment type="caution">
    <text evidence="2">The sequence shown here is derived from an EMBL/GenBank/DDBJ whole genome shotgun (WGS) entry which is preliminary data.</text>
</comment>
<keyword evidence="1" id="KW-0732">Signal</keyword>
<protein>
    <recommendedName>
        <fullName evidence="4">Adenylosuccinate lyase</fullName>
    </recommendedName>
</protein>
<keyword evidence="3" id="KW-1185">Reference proteome</keyword>
<feature type="chain" id="PRO_5015482291" description="Adenylosuccinate lyase" evidence="1">
    <location>
        <begin position="21"/>
        <end position="51"/>
    </location>
</feature>
<evidence type="ECO:0000313" key="3">
    <source>
        <dbReference type="Proteomes" id="UP000244060"/>
    </source>
</evidence>
<evidence type="ECO:0000313" key="2">
    <source>
        <dbReference type="EMBL" id="PTR19976.1"/>
    </source>
</evidence>
<feature type="signal peptide" evidence="1">
    <location>
        <begin position="1"/>
        <end position="20"/>
    </location>
</feature>
<dbReference type="OrthoDB" id="9937072at2"/>
<dbReference type="Proteomes" id="UP000244060">
    <property type="component" value="Unassembled WGS sequence"/>
</dbReference>
<name>A0A2T5KC37_9RHOB</name>
<dbReference type="AlphaFoldDB" id="A0A2T5KC37"/>
<evidence type="ECO:0008006" key="4">
    <source>
        <dbReference type="Google" id="ProtNLM"/>
    </source>
</evidence>
<gene>
    <name evidence="2" type="ORF">C8J28_103102</name>
</gene>
<dbReference type="RefSeq" id="WP_011909234.1">
    <property type="nucleotide sequence ID" value="NZ_CP089965.1"/>
</dbReference>
<accession>A0A2T5KC37</accession>
<organism evidence="2 3">
    <name type="scientific">Cereibacter azotoformans</name>
    <dbReference type="NCBI Taxonomy" id="43057"/>
    <lineage>
        <taxon>Bacteria</taxon>
        <taxon>Pseudomonadati</taxon>
        <taxon>Pseudomonadota</taxon>
        <taxon>Alphaproteobacteria</taxon>
        <taxon>Rhodobacterales</taxon>
        <taxon>Paracoccaceae</taxon>
        <taxon>Cereibacter</taxon>
    </lineage>
</organism>